<evidence type="ECO:0000256" key="5">
    <source>
        <dbReference type="ARBA" id="ARBA00022516"/>
    </source>
</evidence>
<name>A0A078B1B7_STYLE</name>
<feature type="transmembrane region" description="Helical" evidence="14">
    <location>
        <begin position="357"/>
        <end position="380"/>
    </location>
</feature>
<keyword evidence="5" id="KW-0444">Lipid biosynthesis</keyword>
<evidence type="ECO:0000256" key="7">
    <source>
        <dbReference type="ARBA" id="ARBA00022832"/>
    </source>
</evidence>
<comment type="subcellular location">
    <subcellularLocation>
        <location evidence="1">Membrane</location>
        <topology evidence="1">Multi-pass membrane protein</topology>
    </subcellularLocation>
</comment>
<keyword evidence="16" id="KW-1185">Reference proteome</keyword>
<evidence type="ECO:0000256" key="4">
    <source>
        <dbReference type="ARBA" id="ARBA00013122"/>
    </source>
</evidence>
<reference evidence="15 16" key="1">
    <citation type="submission" date="2014-06" db="EMBL/GenBank/DDBJ databases">
        <authorList>
            <person name="Swart Estienne"/>
        </authorList>
    </citation>
    <scope>NUCLEOTIDE SEQUENCE [LARGE SCALE GENOMIC DNA]</scope>
    <source>
        <strain evidence="15 16">130c</strain>
    </source>
</reference>
<dbReference type="GO" id="GO:0005789">
    <property type="term" value="C:endoplasmic reticulum membrane"/>
    <property type="evidence" value="ECO:0007669"/>
    <property type="project" value="TreeGrafter"/>
</dbReference>
<dbReference type="EMBL" id="CCKQ01015158">
    <property type="protein sequence ID" value="CDW86958.1"/>
    <property type="molecule type" value="Genomic_DNA"/>
</dbReference>
<evidence type="ECO:0000256" key="6">
    <source>
        <dbReference type="ARBA" id="ARBA00022692"/>
    </source>
</evidence>
<keyword evidence="9" id="KW-0443">Lipid metabolism</keyword>
<evidence type="ECO:0000256" key="13">
    <source>
        <dbReference type="ARBA" id="ARBA00036671"/>
    </source>
</evidence>
<gene>
    <name evidence="15" type="primary">Contig961.g1052</name>
    <name evidence="15" type="ORF">STYLEM_16058</name>
</gene>
<accession>A0A078B1B7</accession>
<proteinExistence type="inferred from homology"/>
<dbReference type="OrthoDB" id="290219at2759"/>
<evidence type="ECO:0000313" key="15">
    <source>
        <dbReference type="EMBL" id="CDW86958.1"/>
    </source>
</evidence>
<organism evidence="15 16">
    <name type="scientific">Stylonychia lemnae</name>
    <name type="common">Ciliate</name>
    <dbReference type="NCBI Taxonomy" id="5949"/>
    <lineage>
        <taxon>Eukaryota</taxon>
        <taxon>Sar</taxon>
        <taxon>Alveolata</taxon>
        <taxon>Ciliophora</taxon>
        <taxon>Intramacronucleata</taxon>
        <taxon>Spirotrichea</taxon>
        <taxon>Stichotrichia</taxon>
        <taxon>Sporadotrichida</taxon>
        <taxon>Oxytrichidae</taxon>
        <taxon>Stylonychinae</taxon>
        <taxon>Stylonychia</taxon>
    </lineage>
</organism>
<evidence type="ECO:0000256" key="9">
    <source>
        <dbReference type="ARBA" id="ARBA00023098"/>
    </source>
</evidence>
<dbReference type="InParanoid" id="A0A078B1B7"/>
<keyword evidence="6 14" id="KW-0812">Transmembrane</keyword>
<evidence type="ECO:0000256" key="11">
    <source>
        <dbReference type="ARBA" id="ARBA00023160"/>
    </source>
</evidence>
<dbReference type="UniPathway" id="UPA00094"/>
<evidence type="ECO:0000256" key="3">
    <source>
        <dbReference type="ARBA" id="ARBA00007811"/>
    </source>
</evidence>
<dbReference type="PANTHER" id="PTHR11035:SF3">
    <property type="entry name" value="VERY-LONG-CHAIN (3R)-3-HYDROXYACYL-COA DEHYDRATASE"/>
    <property type="match status" value="1"/>
</dbReference>
<evidence type="ECO:0000256" key="8">
    <source>
        <dbReference type="ARBA" id="ARBA00022989"/>
    </source>
</evidence>
<feature type="transmembrane region" description="Helical" evidence="14">
    <location>
        <begin position="250"/>
        <end position="266"/>
    </location>
</feature>
<feature type="transmembrane region" description="Helical" evidence="14">
    <location>
        <begin position="400"/>
        <end position="422"/>
    </location>
</feature>
<dbReference type="InterPro" id="IPR007482">
    <property type="entry name" value="Tyr_Pase-like_PTPLA"/>
</dbReference>
<dbReference type="GO" id="GO:0030148">
    <property type="term" value="P:sphingolipid biosynthetic process"/>
    <property type="evidence" value="ECO:0007669"/>
    <property type="project" value="TreeGrafter"/>
</dbReference>
<evidence type="ECO:0000256" key="2">
    <source>
        <dbReference type="ARBA" id="ARBA00005194"/>
    </source>
</evidence>
<dbReference type="GO" id="GO:0030497">
    <property type="term" value="P:fatty acid elongation"/>
    <property type="evidence" value="ECO:0007669"/>
    <property type="project" value="TreeGrafter"/>
</dbReference>
<evidence type="ECO:0000256" key="1">
    <source>
        <dbReference type="ARBA" id="ARBA00004141"/>
    </source>
</evidence>
<dbReference type="GO" id="GO:0102158">
    <property type="term" value="F:very-long-chain (3R)-3-hydroxyacyl-CoA dehydratase activity"/>
    <property type="evidence" value="ECO:0007669"/>
    <property type="project" value="UniProtKB-EC"/>
</dbReference>
<keyword evidence="11" id="KW-0275">Fatty acid biosynthesis</keyword>
<keyword evidence="12" id="KW-0456">Lyase</keyword>
<comment type="similarity">
    <text evidence="3">Belongs to the very long-chain fatty acids dehydratase HACD family.</text>
</comment>
<keyword evidence="10 14" id="KW-0472">Membrane</keyword>
<dbReference type="GO" id="GO:0042761">
    <property type="term" value="P:very long-chain fatty acid biosynthetic process"/>
    <property type="evidence" value="ECO:0007669"/>
    <property type="project" value="TreeGrafter"/>
</dbReference>
<evidence type="ECO:0000256" key="14">
    <source>
        <dbReference type="SAM" id="Phobius"/>
    </source>
</evidence>
<dbReference type="PANTHER" id="PTHR11035">
    <property type="entry name" value="VERY-LONG-CHAIN (3R)-3-HYDROXYACYL-COA DEHYDRATASE"/>
    <property type="match status" value="1"/>
</dbReference>
<comment type="pathway">
    <text evidence="2">Lipid metabolism; fatty acid biosynthesis.</text>
</comment>
<dbReference type="Proteomes" id="UP000039865">
    <property type="component" value="Unassembled WGS sequence"/>
</dbReference>
<evidence type="ECO:0000256" key="12">
    <source>
        <dbReference type="ARBA" id="ARBA00023239"/>
    </source>
</evidence>
<feature type="transmembrane region" description="Helical" evidence="14">
    <location>
        <begin position="447"/>
        <end position="466"/>
    </location>
</feature>
<evidence type="ECO:0000313" key="16">
    <source>
        <dbReference type="Proteomes" id="UP000039865"/>
    </source>
</evidence>
<evidence type="ECO:0000256" key="10">
    <source>
        <dbReference type="ARBA" id="ARBA00023136"/>
    </source>
</evidence>
<sequence length="492" mass="58722">MLKVYCKLAKIDISERYTCNKFELDETYGQYPLVLYKNLFITRNNIPLFFKLITKINIKAKLSQEERYQAEYLETLIRNKLSIITRLNYEIKSDGSLKSKKFQRFFRNFLNGFTYYFDQHYLRKFVHEYHNLDNFHHRFEVAREIHEKLSRHLGQKIEQIFFSSKILMVKKLIIRKGIMLLMIHSKSNLSLIIICKLLRLDDYSDYDYELMTHDRVVYVSKNDVEDESELSPAALNVYNYEKKMEKIKKIVITALVTAGFAPQMIIHNVTQILGWAYIFMLISTNLYVNKEWRFDHYYRVPEFRAYIEFFQTLQVLDVAYSITGLTNNSVRATLPQYVSRIFIVYGVFPYVKNPEGQFGIIICALMWSTIEVIRFSFYLIKQFKILSNSKLATFLGYIRYTTFIPVYPTGVAGELIAIYYTVLNLSSMNTKPFTINMPNKYNFAFDYQMYLCITPIFYLLGFPGLYMHMFRQRAKFIKEEREKYQNKSQKQD</sequence>
<comment type="catalytic activity">
    <reaction evidence="13">
        <text>a very-long-chain (3R)-3-hydroxyacyl-CoA = a very-long-chain (2E)-enoyl-CoA + H2O</text>
        <dbReference type="Rhea" id="RHEA:45812"/>
        <dbReference type="ChEBI" id="CHEBI:15377"/>
        <dbReference type="ChEBI" id="CHEBI:83728"/>
        <dbReference type="ChEBI" id="CHEBI:85440"/>
        <dbReference type="EC" id="4.2.1.134"/>
    </reaction>
</comment>
<protein>
    <recommendedName>
        <fullName evidence="4">very-long-chain (3R)-3-hydroxyacyl-CoA dehydratase</fullName>
        <ecNumber evidence="4">4.2.1.134</ecNumber>
    </recommendedName>
</protein>
<keyword evidence="7" id="KW-0276">Fatty acid metabolism</keyword>
<feature type="transmembrane region" description="Helical" evidence="14">
    <location>
        <begin position="272"/>
        <end position="289"/>
    </location>
</feature>
<keyword evidence="8 14" id="KW-1133">Transmembrane helix</keyword>
<dbReference type="EC" id="4.2.1.134" evidence="4"/>
<feature type="transmembrane region" description="Helical" evidence="14">
    <location>
        <begin position="334"/>
        <end position="351"/>
    </location>
</feature>
<dbReference type="AlphaFoldDB" id="A0A078B1B7"/>
<dbReference type="Pfam" id="PF04387">
    <property type="entry name" value="PTPLA"/>
    <property type="match status" value="1"/>
</dbReference>